<protein>
    <submittedName>
        <fullName evidence="2">Uncharacterized protein</fullName>
    </submittedName>
</protein>
<name>A0A9P9AE56_9PEZI</name>
<feature type="transmembrane region" description="Helical" evidence="1">
    <location>
        <begin position="286"/>
        <end position="307"/>
    </location>
</feature>
<dbReference type="EMBL" id="JAGSXJ010000003">
    <property type="protein sequence ID" value="KAH6693922.1"/>
    <property type="molecule type" value="Genomic_DNA"/>
</dbReference>
<keyword evidence="1" id="KW-0812">Transmembrane</keyword>
<dbReference type="AlphaFoldDB" id="A0A9P9AE56"/>
<organism evidence="2 3">
    <name type="scientific">Plectosphaerella plurivora</name>
    <dbReference type="NCBI Taxonomy" id="936078"/>
    <lineage>
        <taxon>Eukaryota</taxon>
        <taxon>Fungi</taxon>
        <taxon>Dikarya</taxon>
        <taxon>Ascomycota</taxon>
        <taxon>Pezizomycotina</taxon>
        <taxon>Sordariomycetes</taxon>
        <taxon>Hypocreomycetidae</taxon>
        <taxon>Glomerellales</taxon>
        <taxon>Plectosphaerellaceae</taxon>
        <taxon>Plectosphaerella</taxon>
    </lineage>
</organism>
<reference evidence="2" key="1">
    <citation type="journal article" date="2021" name="Nat. Commun.">
        <title>Genetic determinants of endophytism in the Arabidopsis root mycobiome.</title>
        <authorList>
            <person name="Mesny F."/>
            <person name="Miyauchi S."/>
            <person name="Thiergart T."/>
            <person name="Pickel B."/>
            <person name="Atanasova L."/>
            <person name="Karlsson M."/>
            <person name="Huettel B."/>
            <person name="Barry K.W."/>
            <person name="Haridas S."/>
            <person name="Chen C."/>
            <person name="Bauer D."/>
            <person name="Andreopoulos W."/>
            <person name="Pangilinan J."/>
            <person name="LaButti K."/>
            <person name="Riley R."/>
            <person name="Lipzen A."/>
            <person name="Clum A."/>
            <person name="Drula E."/>
            <person name="Henrissat B."/>
            <person name="Kohler A."/>
            <person name="Grigoriev I.V."/>
            <person name="Martin F.M."/>
            <person name="Hacquard S."/>
        </authorList>
    </citation>
    <scope>NUCLEOTIDE SEQUENCE</scope>
    <source>
        <strain evidence="2">MPI-SDFR-AT-0117</strain>
    </source>
</reference>
<keyword evidence="1" id="KW-1133">Transmembrane helix</keyword>
<sequence length="308" mass="33755">MDENQLIYPFYLVGNDFFWKPSDPEAYDLTKAAVLNPNATRSISFNPYGENADGNLSDVSWTWRVNVTDIALPGVEMGHETDAIPRLIATTHDFSWPDGGNISSQIGEDVPFCVKSGHFWSGFARNVTNAFTEDDASSTSCIPALGAACVSAILDDDMLEDDGCSLRSMGMDRWDRLPQCSRSLDYAEWAEGVDRGTLIPHGGDFNNKSGSNLSSNWELTSGQMFMYEQTGLYETGADEADRAWKNASRALQIVLMQTYAETEEGRQKTSQLLCTRVDTGEYEGRAAAVSVSLGMVVVATVLVMGLVM</sequence>
<comment type="caution">
    <text evidence="2">The sequence shown here is derived from an EMBL/GenBank/DDBJ whole genome shotgun (WGS) entry which is preliminary data.</text>
</comment>
<evidence type="ECO:0000313" key="3">
    <source>
        <dbReference type="Proteomes" id="UP000770015"/>
    </source>
</evidence>
<dbReference type="Proteomes" id="UP000770015">
    <property type="component" value="Unassembled WGS sequence"/>
</dbReference>
<proteinExistence type="predicted"/>
<gene>
    <name evidence="2" type="ORF">F5X68DRAFT_47725</name>
</gene>
<dbReference type="OrthoDB" id="3629846at2759"/>
<keyword evidence="3" id="KW-1185">Reference proteome</keyword>
<keyword evidence="1" id="KW-0472">Membrane</keyword>
<accession>A0A9P9AE56</accession>
<evidence type="ECO:0000313" key="2">
    <source>
        <dbReference type="EMBL" id="KAH6693922.1"/>
    </source>
</evidence>
<evidence type="ECO:0000256" key="1">
    <source>
        <dbReference type="SAM" id="Phobius"/>
    </source>
</evidence>